<feature type="compositionally biased region" description="Low complexity" evidence="1">
    <location>
        <begin position="347"/>
        <end position="362"/>
    </location>
</feature>
<keyword evidence="2" id="KW-0812">Transmembrane</keyword>
<feature type="transmembrane region" description="Helical" evidence="2">
    <location>
        <begin position="256"/>
        <end position="277"/>
    </location>
</feature>
<gene>
    <name evidence="4" type="ORF">D0864_09944</name>
</gene>
<feature type="compositionally biased region" description="Polar residues" evidence="1">
    <location>
        <begin position="367"/>
        <end position="379"/>
    </location>
</feature>
<feature type="transmembrane region" description="Helical" evidence="2">
    <location>
        <begin position="167"/>
        <end position="190"/>
    </location>
</feature>
<feature type="signal peptide" evidence="3">
    <location>
        <begin position="1"/>
        <end position="19"/>
    </location>
</feature>
<dbReference type="VEuPathDB" id="FungiDB:BTJ68_07692"/>
<feature type="transmembrane region" description="Helical" evidence="2">
    <location>
        <begin position="105"/>
        <end position="126"/>
    </location>
</feature>
<dbReference type="AlphaFoldDB" id="A0A3M7EFF7"/>
<feature type="transmembrane region" description="Helical" evidence="2">
    <location>
        <begin position="297"/>
        <end position="316"/>
    </location>
</feature>
<dbReference type="Proteomes" id="UP000269539">
    <property type="component" value="Unassembled WGS sequence"/>
</dbReference>
<feature type="region of interest" description="Disordered" evidence="1">
    <location>
        <begin position="322"/>
        <end position="422"/>
    </location>
</feature>
<reference evidence="4 5" key="1">
    <citation type="journal article" date="2018" name="BMC Genomics">
        <title>Genomic evidence for intraspecific hybridization in a clonal and extremely halotolerant yeast.</title>
        <authorList>
            <person name="Gostincar C."/>
            <person name="Stajich J.E."/>
            <person name="Zupancic J."/>
            <person name="Zalar P."/>
            <person name="Gunde-Cimerman N."/>
        </authorList>
    </citation>
    <scope>NUCLEOTIDE SEQUENCE [LARGE SCALE GENOMIC DNA]</scope>
    <source>
        <strain evidence="4 5">EXF-10513</strain>
    </source>
</reference>
<feature type="chain" id="PRO_5018077735" description="Autophagy-related protein" evidence="3">
    <location>
        <begin position="20"/>
        <end position="422"/>
    </location>
</feature>
<evidence type="ECO:0000256" key="2">
    <source>
        <dbReference type="SAM" id="Phobius"/>
    </source>
</evidence>
<keyword evidence="3" id="KW-0732">Signal</keyword>
<proteinExistence type="predicted"/>
<evidence type="ECO:0000256" key="1">
    <source>
        <dbReference type="SAM" id="MobiDB-lite"/>
    </source>
</evidence>
<evidence type="ECO:0000313" key="4">
    <source>
        <dbReference type="EMBL" id="RMY74834.1"/>
    </source>
</evidence>
<comment type="caution">
    <text evidence="4">The sequence shown here is derived from an EMBL/GenBank/DDBJ whole genome shotgun (WGS) entry which is preliminary data.</text>
</comment>
<sequence length="422" mass="46426">MIAFTLSTCLTLILTWVSGLLKWLFPTPTTIDFTSDIDNEEESADWLAPHWLFPTPNGGDSTRETNYKGEELPSWLVDLANSFRNKVTSKVACERGHAWHDLSDAILLGLSINQMVASFSLWICWLTTYGLKSNDYHVQTAVGMSMASAFSQFHVPWVLRRPSYLGVCMRLAICWLLFALYSVTVLVHGLSGDSSSAGRGFVPYNFLFLFFTQATPLCALIEVTWINGDRAKGYDGCDLMYWAKESYRWTRDTRPFTTMFVYLGVDLNMFLAHSIVYENALGVPAECSSNTPKENEWTFGNILAVGMLVALVLPAFDVQSNGSRNASAKGMPPRPAFEQQGTDAMTSLSPSASVDASPSPSAEHSPRVQQTLQAGTSALASPMPVAGSTSVEDGRRAGINPIRRQATLEAEAGRGTPEQRDR</sequence>
<evidence type="ECO:0008006" key="6">
    <source>
        <dbReference type="Google" id="ProtNLM"/>
    </source>
</evidence>
<dbReference type="EMBL" id="QWIO01001290">
    <property type="protein sequence ID" value="RMY74834.1"/>
    <property type="molecule type" value="Genomic_DNA"/>
</dbReference>
<keyword evidence="2" id="KW-0472">Membrane</keyword>
<evidence type="ECO:0000313" key="5">
    <source>
        <dbReference type="Proteomes" id="UP000269539"/>
    </source>
</evidence>
<accession>A0A3M7EFF7</accession>
<keyword evidence="2" id="KW-1133">Transmembrane helix</keyword>
<evidence type="ECO:0000256" key="3">
    <source>
        <dbReference type="SAM" id="SignalP"/>
    </source>
</evidence>
<protein>
    <recommendedName>
        <fullName evidence="6">Autophagy-related protein</fullName>
    </recommendedName>
</protein>
<organism evidence="4 5">
    <name type="scientific">Hortaea werneckii</name>
    <name type="common">Black yeast</name>
    <name type="synonym">Cladosporium werneckii</name>
    <dbReference type="NCBI Taxonomy" id="91943"/>
    <lineage>
        <taxon>Eukaryota</taxon>
        <taxon>Fungi</taxon>
        <taxon>Dikarya</taxon>
        <taxon>Ascomycota</taxon>
        <taxon>Pezizomycotina</taxon>
        <taxon>Dothideomycetes</taxon>
        <taxon>Dothideomycetidae</taxon>
        <taxon>Mycosphaerellales</taxon>
        <taxon>Teratosphaeriaceae</taxon>
        <taxon>Hortaea</taxon>
    </lineage>
</organism>
<feature type="transmembrane region" description="Helical" evidence="2">
    <location>
        <begin position="202"/>
        <end position="223"/>
    </location>
</feature>
<name>A0A3M7EFF7_HORWE</name>